<feature type="domain" description="HTH myb-type" evidence="8">
    <location>
        <begin position="66"/>
        <end position="116"/>
    </location>
</feature>
<keyword evidence="5" id="KW-0804">Transcription</keyword>
<feature type="domain" description="HTH myb-type" evidence="8">
    <location>
        <begin position="9"/>
        <end position="65"/>
    </location>
</feature>
<dbReference type="CDD" id="cd00167">
    <property type="entry name" value="SANT"/>
    <property type="match status" value="2"/>
</dbReference>
<dbReference type="Gramene" id="RZC80246">
    <property type="protein sequence ID" value="RZC80246"/>
    <property type="gene ID" value="C5167_042825"/>
</dbReference>
<dbReference type="FunFam" id="1.10.10.60:FF:000001">
    <property type="entry name" value="MYB-related transcription factor"/>
    <property type="match status" value="1"/>
</dbReference>
<dbReference type="PANTHER" id="PTHR10641:SF1346">
    <property type="entry name" value="TRANSCRIPTION FACTOR MYB14"/>
    <property type="match status" value="1"/>
</dbReference>
<evidence type="ECO:0000313" key="10">
    <source>
        <dbReference type="Proteomes" id="UP000316621"/>
    </source>
</evidence>
<feature type="domain" description="Myb-like" evidence="7">
    <location>
        <begin position="62"/>
        <end position="112"/>
    </location>
</feature>
<evidence type="ECO:0000259" key="7">
    <source>
        <dbReference type="PROSITE" id="PS50090"/>
    </source>
</evidence>
<dbReference type="InterPro" id="IPR017930">
    <property type="entry name" value="Myb_dom"/>
</dbReference>
<dbReference type="OrthoDB" id="2143914at2759"/>
<evidence type="ECO:0000256" key="5">
    <source>
        <dbReference type="ARBA" id="ARBA00023163"/>
    </source>
</evidence>
<evidence type="ECO:0000256" key="4">
    <source>
        <dbReference type="ARBA" id="ARBA00023125"/>
    </source>
</evidence>
<keyword evidence="6" id="KW-0539">Nucleus</keyword>
<evidence type="ECO:0000313" key="9">
    <source>
        <dbReference type="EMBL" id="RZC80246.1"/>
    </source>
</evidence>
<dbReference type="PROSITE" id="PS50090">
    <property type="entry name" value="MYB_LIKE"/>
    <property type="match status" value="2"/>
</dbReference>
<sequence>MVRAPCCEKMGLKKGPWTVEEDQILITYISRHGHGNWRALPKQAGLLRCGKSCRLRWTNYLRPDIKRGNFSRQEEETIIMLHEMLGNRWSAIAARLPGRTDNEIKNVWHTHLKKRLYKQNQTNPAAEHYAMDIAKSESNPTGESNSSKLEDQNYVHLSPQHSSSEFSSSTEFSDANADNHINENTNMDENIWSQAFSTEDFKTNEDYPAITTDPYFQVPSPMLSTTTYGSTVEYTDFWYKLLMEAGELL</sequence>
<dbReference type="Proteomes" id="UP000316621">
    <property type="component" value="Chromosome 10"/>
</dbReference>
<evidence type="ECO:0000256" key="6">
    <source>
        <dbReference type="ARBA" id="ARBA00023242"/>
    </source>
</evidence>
<dbReference type="PROSITE" id="PS51294">
    <property type="entry name" value="HTH_MYB"/>
    <property type="match status" value="2"/>
</dbReference>
<dbReference type="STRING" id="3469.A0A4Y7L4Y6"/>
<dbReference type="Pfam" id="PF00249">
    <property type="entry name" value="Myb_DNA-binding"/>
    <property type="match status" value="2"/>
</dbReference>
<feature type="domain" description="Myb-like" evidence="7">
    <location>
        <begin position="9"/>
        <end position="61"/>
    </location>
</feature>
<dbReference type="InterPro" id="IPR015495">
    <property type="entry name" value="Myb_TF_plants"/>
</dbReference>
<keyword evidence="2" id="KW-0677">Repeat</keyword>
<dbReference type="EMBL" id="CM010724">
    <property type="protein sequence ID" value="RZC80246.1"/>
    <property type="molecule type" value="Genomic_DNA"/>
</dbReference>
<protein>
    <submittedName>
        <fullName evidence="9">Uncharacterized protein</fullName>
    </submittedName>
</protein>
<comment type="subcellular location">
    <subcellularLocation>
        <location evidence="1">Nucleus</location>
    </subcellularLocation>
</comment>
<dbReference type="AlphaFoldDB" id="A0A4Y7L4Y6"/>
<dbReference type="OMA" id="VIDESLW"/>
<keyword evidence="3" id="KW-0805">Transcription regulation</keyword>
<dbReference type="SUPFAM" id="SSF46689">
    <property type="entry name" value="Homeodomain-like"/>
    <property type="match status" value="1"/>
</dbReference>
<evidence type="ECO:0000256" key="2">
    <source>
        <dbReference type="ARBA" id="ARBA00022737"/>
    </source>
</evidence>
<reference evidence="9 10" key="1">
    <citation type="journal article" date="2018" name="Science">
        <title>The opium poppy genome and morphinan production.</title>
        <authorList>
            <person name="Guo L."/>
            <person name="Winzer T."/>
            <person name="Yang X."/>
            <person name="Li Y."/>
            <person name="Ning Z."/>
            <person name="He Z."/>
            <person name="Teodor R."/>
            <person name="Lu Y."/>
            <person name="Bowser T.A."/>
            <person name="Graham I.A."/>
            <person name="Ye K."/>
        </authorList>
    </citation>
    <scope>NUCLEOTIDE SEQUENCE [LARGE SCALE GENOMIC DNA]</scope>
    <source>
        <strain evidence="10">cv. HN1</strain>
        <tissue evidence="9">Leaves</tissue>
    </source>
</reference>
<keyword evidence="10" id="KW-1185">Reference proteome</keyword>
<dbReference type="PANTHER" id="PTHR10641">
    <property type="entry name" value="MYB FAMILY TRANSCRIPTION FACTOR"/>
    <property type="match status" value="1"/>
</dbReference>
<proteinExistence type="predicted"/>
<gene>
    <name evidence="9" type="ORF">C5167_042825</name>
</gene>
<organism evidence="9 10">
    <name type="scientific">Papaver somniferum</name>
    <name type="common">Opium poppy</name>
    <dbReference type="NCBI Taxonomy" id="3469"/>
    <lineage>
        <taxon>Eukaryota</taxon>
        <taxon>Viridiplantae</taxon>
        <taxon>Streptophyta</taxon>
        <taxon>Embryophyta</taxon>
        <taxon>Tracheophyta</taxon>
        <taxon>Spermatophyta</taxon>
        <taxon>Magnoliopsida</taxon>
        <taxon>Ranunculales</taxon>
        <taxon>Papaveraceae</taxon>
        <taxon>Papaveroideae</taxon>
        <taxon>Papaver</taxon>
    </lineage>
</organism>
<name>A0A4Y7L4Y6_PAPSO</name>
<dbReference type="InterPro" id="IPR009057">
    <property type="entry name" value="Homeodomain-like_sf"/>
</dbReference>
<evidence type="ECO:0000259" key="8">
    <source>
        <dbReference type="PROSITE" id="PS51294"/>
    </source>
</evidence>
<dbReference type="GO" id="GO:0005634">
    <property type="term" value="C:nucleus"/>
    <property type="evidence" value="ECO:0007669"/>
    <property type="project" value="UniProtKB-SubCell"/>
</dbReference>
<dbReference type="InterPro" id="IPR001005">
    <property type="entry name" value="SANT/Myb"/>
</dbReference>
<evidence type="ECO:0000256" key="3">
    <source>
        <dbReference type="ARBA" id="ARBA00023015"/>
    </source>
</evidence>
<dbReference type="SMART" id="SM00717">
    <property type="entry name" value="SANT"/>
    <property type="match status" value="2"/>
</dbReference>
<dbReference type="Gene3D" id="1.10.10.60">
    <property type="entry name" value="Homeodomain-like"/>
    <property type="match status" value="2"/>
</dbReference>
<keyword evidence="4" id="KW-0238">DNA-binding</keyword>
<accession>A0A4Y7L4Y6</accession>
<evidence type="ECO:0000256" key="1">
    <source>
        <dbReference type="ARBA" id="ARBA00004123"/>
    </source>
</evidence>
<dbReference type="FunFam" id="1.10.10.60:FF:000316">
    <property type="entry name" value="Transcription factor MYB15"/>
    <property type="match status" value="1"/>
</dbReference>
<dbReference type="GO" id="GO:0003677">
    <property type="term" value="F:DNA binding"/>
    <property type="evidence" value="ECO:0007669"/>
    <property type="project" value="UniProtKB-KW"/>
</dbReference>